<evidence type="ECO:0000256" key="10">
    <source>
        <dbReference type="ARBA" id="ARBA00022840"/>
    </source>
</evidence>
<dbReference type="FunFam" id="3.30.565.10:FF:000010">
    <property type="entry name" value="Sensor histidine kinase RcsC"/>
    <property type="match status" value="1"/>
</dbReference>
<dbReference type="SUPFAM" id="SSF55874">
    <property type="entry name" value="ATPase domain of HSP90 chaperone/DNA topoisomerase II/histidine kinase"/>
    <property type="match status" value="1"/>
</dbReference>
<comment type="caution">
    <text evidence="24">The sequence shown here is derived from an EMBL/GenBank/DDBJ whole genome shotgun (WGS) entry which is preliminary data.</text>
</comment>
<dbReference type="PROSITE" id="PS50894">
    <property type="entry name" value="HPT"/>
    <property type="match status" value="1"/>
</dbReference>
<evidence type="ECO:0000313" key="25">
    <source>
        <dbReference type="Proteomes" id="UP000580856"/>
    </source>
</evidence>
<feature type="domain" description="HPt" evidence="23">
    <location>
        <begin position="1910"/>
        <end position="2003"/>
    </location>
</feature>
<dbReference type="GO" id="GO:0000155">
    <property type="term" value="F:phosphorelay sensor kinase activity"/>
    <property type="evidence" value="ECO:0007669"/>
    <property type="project" value="InterPro"/>
</dbReference>
<dbReference type="InterPro" id="IPR013655">
    <property type="entry name" value="PAS_fold_3"/>
</dbReference>
<dbReference type="Pfam" id="PF00512">
    <property type="entry name" value="HisKA"/>
    <property type="match status" value="1"/>
</dbReference>
<evidence type="ECO:0000256" key="6">
    <source>
        <dbReference type="ARBA" id="ARBA00022679"/>
    </source>
</evidence>
<reference evidence="24 25" key="1">
    <citation type="submission" date="2020-03" db="EMBL/GenBank/DDBJ databases">
        <title>Genomic Encyclopedia of Type Strains, Phase IV (KMG-IV): sequencing the most valuable type-strain genomes for metagenomic binning, comparative biology and taxonomic classification.</title>
        <authorList>
            <person name="Goeker M."/>
        </authorList>
    </citation>
    <scope>NUCLEOTIDE SEQUENCE [LARGE SCALE GENOMIC DNA]</scope>
    <source>
        <strain evidence="24 25">DSM 24233</strain>
    </source>
</reference>
<evidence type="ECO:0000256" key="2">
    <source>
        <dbReference type="ARBA" id="ARBA00004651"/>
    </source>
</evidence>
<feature type="modified residue" description="4-aspartylphosphate" evidence="17">
    <location>
        <position position="1756"/>
    </location>
</feature>
<keyword evidence="10" id="KW-0067">ATP-binding</keyword>
<keyword evidence="6" id="KW-0808">Transferase</keyword>
<dbReference type="InterPro" id="IPR003594">
    <property type="entry name" value="HATPase_dom"/>
</dbReference>
<evidence type="ECO:0000256" key="12">
    <source>
        <dbReference type="ARBA" id="ARBA00023012"/>
    </source>
</evidence>
<dbReference type="Proteomes" id="UP000580856">
    <property type="component" value="Unassembled WGS sequence"/>
</dbReference>
<feature type="domain" description="PAS" evidence="21">
    <location>
        <begin position="1172"/>
        <end position="1244"/>
    </location>
</feature>
<dbReference type="SUPFAM" id="SSF47226">
    <property type="entry name" value="Histidine-containing phosphotransfer domain, HPT domain"/>
    <property type="match status" value="1"/>
</dbReference>
<dbReference type="Pfam" id="PF02518">
    <property type="entry name" value="HATPase_c"/>
    <property type="match status" value="1"/>
</dbReference>
<dbReference type="SMART" id="SM00388">
    <property type="entry name" value="HisKA"/>
    <property type="match status" value="1"/>
</dbReference>
<dbReference type="SMART" id="SM00086">
    <property type="entry name" value="PAC"/>
    <property type="match status" value="1"/>
</dbReference>
<evidence type="ECO:0000259" key="22">
    <source>
        <dbReference type="PROSITE" id="PS50113"/>
    </source>
</evidence>
<keyword evidence="4" id="KW-1003">Cell membrane</keyword>
<keyword evidence="5 17" id="KW-0597">Phosphoprotein</keyword>
<feature type="compositionally biased region" description="Basic and acidic residues" evidence="18">
    <location>
        <begin position="8"/>
        <end position="17"/>
    </location>
</feature>
<evidence type="ECO:0000256" key="14">
    <source>
        <dbReference type="ARBA" id="ARBA00064003"/>
    </source>
</evidence>
<dbReference type="PROSITE" id="PS50110">
    <property type="entry name" value="RESPONSE_REGULATORY"/>
    <property type="match status" value="2"/>
</dbReference>
<accession>A0A846QHC5</accession>
<dbReference type="InterPro" id="IPR003661">
    <property type="entry name" value="HisK_dim/P_dom"/>
</dbReference>
<evidence type="ECO:0000256" key="11">
    <source>
        <dbReference type="ARBA" id="ARBA00022989"/>
    </source>
</evidence>
<keyword evidence="11" id="KW-1133">Transmembrane helix</keyword>
<evidence type="ECO:0000256" key="4">
    <source>
        <dbReference type="ARBA" id="ARBA00022475"/>
    </source>
</evidence>
<dbReference type="FunFam" id="1.10.287.130:FF:000002">
    <property type="entry name" value="Two-component osmosensing histidine kinase"/>
    <property type="match status" value="1"/>
</dbReference>
<feature type="domain" description="Response regulatory" evidence="20">
    <location>
        <begin position="1560"/>
        <end position="1681"/>
    </location>
</feature>
<evidence type="ECO:0000256" key="8">
    <source>
        <dbReference type="ARBA" id="ARBA00022741"/>
    </source>
</evidence>
<feature type="region of interest" description="Disordered" evidence="18">
    <location>
        <begin position="1882"/>
        <end position="1903"/>
    </location>
</feature>
<dbReference type="GO" id="GO:0005886">
    <property type="term" value="C:plasma membrane"/>
    <property type="evidence" value="ECO:0007669"/>
    <property type="project" value="UniProtKB-SubCell"/>
</dbReference>
<dbReference type="InterPro" id="IPR036641">
    <property type="entry name" value="HPT_dom_sf"/>
</dbReference>
<keyword evidence="12" id="KW-0902">Two-component regulatory system</keyword>
<dbReference type="InterPro" id="IPR001610">
    <property type="entry name" value="PAC"/>
</dbReference>
<evidence type="ECO:0000256" key="13">
    <source>
        <dbReference type="ARBA" id="ARBA00023136"/>
    </source>
</evidence>
<dbReference type="PANTHER" id="PTHR45339">
    <property type="entry name" value="HYBRID SIGNAL TRANSDUCTION HISTIDINE KINASE J"/>
    <property type="match status" value="1"/>
</dbReference>
<dbReference type="CDD" id="cd17546">
    <property type="entry name" value="REC_hyHK_CKI1_RcsC-like"/>
    <property type="match status" value="1"/>
</dbReference>
<dbReference type="SUPFAM" id="SSF55785">
    <property type="entry name" value="PYP-like sensor domain (PAS domain)"/>
    <property type="match status" value="2"/>
</dbReference>
<keyword evidence="13" id="KW-0472">Membrane</keyword>
<dbReference type="SMART" id="SM00062">
    <property type="entry name" value="PBPb"/>
    <property type="match status" value="3"/>
</dbReference>
<evidence type="ECO:0000256" key="18">
    <source>
        <dbReference type="SAM" id="MobiDB-lite"/>
    </source>
</evidence>
<dbReference type="InterPro" id="IPR011006">
    <property type="entry name" value="CheY-like_superfamily"/>
</dbReference>
<dbReference type="GO" id="GO:0005524">
    <property type="term" value="F:ATP binding"/>
    <property type="evidence" value="ECO:0007669"/>
    <property type="project" value="UniProtKB-KW"/>
</dbReference>
<evidence type="ECO:0000256" key="7">
    <source>
        <dbReference type="ARBA" id="ARBA00022692"/>
    </source>
</evidence>
<dbReference type="InterPro" id="IPR013656">
    <property type="entry name" value="PAS_4"/>
</dbReference>
<dbReference type="InterPro" id="IPR001789">
    <property type="entry name" value="Sig_transdc_resp-reg_receiver"/>
</dbReference>
<dbReference type="PROSITE" id="PS50112">
    <property type="entry name" value="PAS"/>
    <property type="match status" value="2"/>
</dbReference>
<dbReference type="InterPro" id="IPR000700">
    <property type="entry name" value="PAS-assoc_C"/>
</dbReference>
<sequence>MTSSRFETPIRTRDRNRPQSTRGVCRVAGHSLCRIALALGCLVLVCGILGSGRVCAAPDDVGPPVRLAFMEARPYYFLGARGEARGILVDLWKMASARSGHDVRFEIAPMSEALRMVAEGEADVLPAVARTPSRERLFDFTSPFASIRMYVYSRPEVFPDGAPQTIAELAGHDFGVVAGNFDYEMAADAGMLDGATIFPTYGELCLALAHGRVSAAVMPEALASVYLAYAGAGAQVTLSDNPALTVEVCAAVHKGNRRLLETVQATLGGVSEEELAAVFRDWMGAAPLEKPESGQFDELGGVRVALPRDLPPYSVARAGDRMRGLLPDLWQAWSGHTGVRVTFVPADRDGRELVLADQADIAHDFSASDGTVPGMESLALPIDNTTSLFFSARLYGVKTPADLHGFELGASWPVGGSVPGLQDGGAVAVRTFETVDGLFGAVASGKVLAFVHPTQPALSALRSRGILDAFRYHADRPLKRSALKALVRSDDALLLRAVREGMLAIGEDELRSLQHRWNPLREEHRGRSLVVAMNRDDPPWSFATEDGRAAGLFADIWRLWSERTGRGVSFLLNDETGAVRDVQSGIADLHAGLVSRPDVAWKLDFAGPVYGEEWAVFYRSDRFRPHGLDDFLGAAIAVPEGSAAARSLEWEAPYIRQIPFANVRQAVVAVEENGLDGFLAPTVAARAILREAGLEALFAKLTTWRHVEDVRPGVVKGASELVATINDGFESIRRDELLELEKRWISNPDDFRFRAQPQELRLSAWERGWLSRHPSVTLGIPAHFPPYSFVDDKGEPAGIAVDFLRSVGERVGLGVRLVPVDGWGRLVEQVGSGVLDGIGCEVPTHERSSMLIFSGAYYETPWVIVARSEDGIYSGIEDLLGKRVVSLADDAAYGILSRYPDIDLTSVDKLEDMWSAVSMGGADACLSNFATASYSIPRQGIANLRVACVLRNELRLAVGVRRDWPELAGILDKGLRAVPPAERDRILRRWVGVRVEAGLDSGRVWIVGMQMGAVVLLVFFVIAYWNRRLASEVRVRMRAEEELARSHSFLQNLIDCLPTPVFLKNASGRYVTVNEAFLTLFDKRESEVLGRSEKECLPPTLAESGIRADDSLAATRERILEYEAAFEDAKGGRHDYIVSRSLVGSLDGEGGVVGVMLDISDRKRVEMALFESEQRFLLAMKATSDGLWDWRIGQREMYFSPGFLSMFGYAENDLPHTAETWARLVHPEDRERVQELYRRHIENVEMFRMDYRMVHRDGSTVWVMARAFILDEAGTGVATRVVGTYTDITLRKAIEAELQVAKEAAEGANRAKSQFLANMSHEIRTPMNGVIGMSELLLDTELTDRQREYVNSILVSGESLLTVINDILDFSKIEAGKLEIDHVPFSLRDSLYTDLHAIGGRAAEKGLELVMRVAPNVPDHLLGDPKRLRQIILNLVGNAVKFTDVGEIVVQVDFGGYSGVRVLLRFSVRDTGIGINHEDQRRIFDLFVQADGTITRRYGGTGLGLAISAQLVNLMGGEIAVRSEPGQGSEFVFDVLLEESPTPVAPATGIPDLSVLENVRVLVVDDSETNRRILSESLRQWKMTPVASSGVSEAIGLMEGAVVRGRPYALAIVDRMMPGADGLDFLGAVRRRKEFEGMKVIMLTSAATQEEERRARELGAVACLVKPVGPAELMRAVALAVGSWENVGISGQAEPTSRHLKSRRELEILLVEDTVINQNVAKGMLVSFGHSVTVAGNGVEALRLLEDGRFDMVFMDVQMPEMDGVEATRIIRERERTAGGHLPVVAMTAHAMRGDRERFEAAGMDDFVPKPVSPRVMFEAVERVVSAMAGGSQDVPVPGNAPAQEVDAIVASSVAKAAKPDGVTVEAMTGGEALPTAFGVEEDSVPTSAEASASGPHLDPRRMAESFGGQRDFILENAQIFIDDAPERFRQFEEAIRAADAEALGKLAHAFKGTIGCFSTGRVYEAALGLERIGRSGDLSLAGEGVAVLREHVDAMIRELRDI</sequence>
<dbReference type="SMART" id="SM00448">
    <property type="entry name" value="REC"/>
    <property type="match status" value="2"/>
</dbReference>
<evidence type="ECO:0000256" key="3">
    <source>
        <dbReference type="ARBA" id="ARBA00012438"/>
    </source>
</evidence>
<dbReference type="Gene3D" id="1.20.120.160">
    <property type="entry name" value="HPT domain"/>
    <property type="match status" value="1"/>
</dbReference>
<dbReference type="CDD" id="cd00082">
    <property type="entry name" value="HisKA"/>
    <property type="match status" value="1"/>
</dbReference>
<dbReference type="Gene3D" id="3.30.450.20">
    <property type="entry name" value="PAS domain"/>
    <property type="match status" value="2"/>
</dbReference>
<feature type="domain" description="Histidine kinase" evidence="19">
    <location>
        <begin position="1318"/>
        <end position="1539"/>
    </location>
</feature>
<keyword evidence="8" id="KW-0547">Nucleotide-binding</keyword>
<dbReference type="InterPro" id="IPR001638">
    <property type="entry name" value="Solute-binding_3/MltF_N"/>
</dbReference>
<dbReference type="PRINTS" id="PR00344">
    <property type="entry name" value="BCTRLSENSOR"/>
</dbReference>
<dbReference type="Pfam" id="PF08447">
    <property type="entry name" value="PAS_3"/>
    <property type="match status" value="1"/>
</dbReference>
<dbReference type="Pfam" id="PF00072">
    <property type="entry name" value="Response_reg"/>
    <property type="match status" value="2"/>
</dbReference>
<dbReference type="InterPro" id="IPR036890">
    <property type="entry name" value="HATPase_C_sf"/>
</dbReference>
<dbReference type="Gene3D" id="3.40.190.10">
    <property type="entry name" value="Periplasmic binding protein-like II"/>
    <property type="match status" value="8"/>
</dbReference>
<dbReference type="InterPro" id="IPR035965">
    <property type="entry name" value="PAS-like_dom_sf"/>
</dbReference>
<evidence type="ECO:0000256" key="17">
    <source>
        <dbReference type="PROSITE-ProRule" id="PRU00169"/>
    </source>
</evidence>
<gene>
    <name evidence="24" type="ORF">GGQ74_000160</name>
</gene>
<dbReference type="InterPro" id="IPR005467">
    <property type="entry name" value="His_kinase_dom"/>
</dbReference>
<dbReference type="InterPro" id="IPR036097">
    <property type="entry name" value="HisK_dim/P_sf"/>
</dbReference>
<evidence type="ECO:0000256" key="9">
    <source>
        <dbReference type="ARBA" id="ARBA00022777"/>
    </source>
</evidence>
<dbReference type="SUPFAM" id="SSF52172">
    <property type="entry name" value="CheY-like"/>
    <property type="match status" value="2"/>
</dbReference>
<protein>
    <recommendedName>
        <fullName evidence="15">Sensory/regulatory protein RpfC</fullName>
        <ecNumber evidence="3">2.7.13.3</ecNumber>
    </recommendedName>
</protein>
<dbReference type="PROSITE" id="PS50109">
    <property type="entry name" value="HIS_KIN"/>
    <property type="match status" value="1"/>
</dbReference>
<evidence type="ECO:0000259" key="21">
    <source>
        <dbReference type="PROSITE" id="PS50112"/>
    </source>
</evidence>
<dbReference type="CDD" id="cd00130">
    <property type="entry name" value="PAS"/>
    <property type="match status" value="2"/>
</dbReference>
<dbReference type="CDD" id="cd01007">
    <property type="entry name" value="PBP2_BvgS_HisK_like"/>
    <property type="match status" value="1"/>
</dbReference>
<dbReference type="SMART" id="SM00387">
    <property type="entry name" value="HATPase_c"/>
    <property type="match status" value="1"/>
</dbReference>
<evidence type="ECO:0000256" key="15">
    <source>
        <dbReference type="ARBA" id="ARBA00068150"/>
    </source>
</evidence>
<feature type="modified residue" description="Phosphohistidine" evidence="16">
    <location>
        <position position="1949"/>
    </location>
</feature>
<evidence type="ECO:0000259" key="23">
    <source>
        <dbReference type="PROSITE" id="PS50894"/>
    </source>
</evidence>
<dbReference type="CDD" id="cd16922">
    <property type="entry name" value="HATPase_EvgS-ArcB-TorS-like"/>
    <property type="match status" value="1"/>
</dbReference>
<feature type="domain" description="PAC" evidence="22">
    <location>
        <begin position="1247"/>
        <end position="1300"/>
    </location>
</feature>
<dbReference type="Pfam" id="PF08448">
    <property type="entry name" value="PAS_4"/>
    <property type="match status" value="1"/>
</dbReference>
<evidence type="ECO:0000256" key="16">
    <source>
        <dbReference type="PROSITE-ProRule" id="PRU00110"/>
    </source>
</evidence>
<dbReference type="SMART" id="SM00091">
    <property type="entry name" value="PAS"/>
    <property type="match status" value="2"/>
</dbReference>
<dbReference type="NCBIfam" id="TIGR00229">
    <property type="entry name" value="sensory_box"/>
    <property type="match status" value="2"/>
</dbReference>
<evidence type="ECO:0000313" key="24">
    <source>
        <dbReference type="EMBL" id="NJB66520.1"/>
    </source>
</evidence>
<evidence type="ECO:0000259" key="20">
    <source>
        <dbReference type="PROSITE" id="PS50110"/>
    </source>
</evidence>
<feature type="region of interest" description="Disordered" evidence="18">
    <location>
        <begin position="1"/>
        <end position="21"/>
    </location>
</feature>
<feature type="domain" description="PAS" evidence="21">
    <location>
        <begin position="1046"/>
        <end position="1092"/>
    </location>
</feature>
<dbReference type="Pfam" id="PF00497">
    <property type="entry name" value="SBP_bac_3"/>
    <property type="match status" value="3"/>
</dbReference>
<dbReference type="EC" id="2.7.13.3" evidence="3"/>
<keyword evidence="9" id="KW-0418">Kinase</keyword>
<organism evidence="24 25">
    <name type="scientific">Desulfobaculum xiamenense</name>
    <dbReference type="NCBI Taxonomy" id="995050"/>
    <lineage>
        <taxon>Bacteria</taxon>
        <taxon>Pseudomonadati</taxon>
        <taxon>Thermodesulfobacteriota</taxon>
        <taxon>Desulfovibrionia</taxon>
        <taxon>Desulfovibrionales</taxon>
        <taxon>Desulfovibrionaceae</taxon>
        <taxon>Desulfobaculum</taxon>
    </lineage>
</organism>
<dbReference type="InterPro" id="IPR004358">
    <property type="entry name" value="Sig_transdc_His_kin-like_C"/>
</dbReference>
<dbReference type="Gene3D" id="1.10.287.130">
    <property type="match status" value="1"/>
</dbReference>
<dbReference type="EMBL" id="JAATJA010000001">
    <property type="protein sequence ID" value="NJB66520.1"/>
    <property type="molecule type" value="Genomic_DNA"/>
</dbReference>
<dbReference type="InterPro" id="IPR008207">
    <property type="entry name" value="Sig_transdc_His_kin_Hpt_dom"/>
</dbReference>
<dbReference type="Gene3D" id="3.30.565.10">
    <property type="entry name" value="Histidine kinase-like ATPase, C-terminal domain"/>
    <property type="match status" value="1"/>
</dbReference>
<dbReference type="PANTHER" id="PTHR45339:SF1">
    <property type="entry name" value="HYBRID SIGNAL TRANSDUCTION HISTIDINE KINASE J"/>
    <property type="match status" value="1"/>
</dbReference>
<dbReference type="Pfam" id="PF01627">
    <property type="entry name" value="Hpt"/>
    <property type="match status" value="1"/>
</dbReference>
<feature type="domain" description="Response regulatory" evidence="20">
    <location>
        <begin position="1707"/>
        <end position="1825"/>
    </location>
</feature>
<dbReference type="SUPFAM" id="SSF47384">
    <property type="entry name" value="Homodimeric domain of signal transducing histidine kinase"/>
    <property type="match status" value="1"/>
</dbReference>
<evidence type="ECO:0000256" key="1">
    <source>
        <dbReference type="ARBA" id="ARBA00000085"/>
    </source>
</evidence>
<evidence type="ECO:0000259" key="19">
    <source>
        <dbReference type="PROSITE" id="PS50109"/>
    </source>
</evidence>
<name>A0A846QHC5_9BACT</name>
<proteinExistence type="predicted"/>
<dbReference type="InterPro" id="IPR000014">
    <property type="entry name" value="PAS"/>
</dbReference>
<dbReference type="RefSeq" id="WP_167939652.1">
    <property type="nucleotide sequence ID" value="NZ_JAATJA010000001.1"/>
</dbReference>
<comment type="subcellular location">
    <subcellularLocation>
        <location evidence="2">Cell membrane</location>
        <topology evidence="2">Multi-pass membrane protein</topology>
    </subcellularLocation>
</comment>
<comment type="subunit">
    <text evidence="14">At low DSF concentrations, interacts with RpfF.</text>
</comment>
<keyword evidence="25" id="KW-1185">Reference proteome</keyword>
<comment type="catalytic activity">
    <reaction evidence="1">
        <text>ATP + protein L-histidine = ADP + protein N-phospho-L-histidine.</text>
        <dbReference type="EC" id="2.7.13.3"/>
    </reaction>
</comment>
<feature type="modified residue" description="4-aspartylphosphate" evidence="17">
    <location>
        <position position="1614"/>
    </location>
</feature>
<evidence type="ECO:0000256" key="5">
    <source>
        <dbReference type="ARBA" id="ARBA00022553"/>
    </source>
</evidence>
<dbReference type="SUPFAM" id="SSF53850">
    <property type="entry name" value="Periplasmic binding protein-like II"/>
    <property type="match status" value="4"/>
</dbReference>
<dbReference type="PROSITE" id="PS50113">
    <property type="entry name" value="PAC"/>
    <property type="match status" value="1"/>
</dbReference>
<dbReference type="Gene3D" id="3.40.50.2300">
    <property type="match status" value="2"/>
</dbReference>
<keyword evidence="7" id="KW-0812">Transmembrane</keyword>